<reference evidence="2 4" key="1">
    <citation type="submission" date="2016-11" db="EMBL/GenBank/DDBJ databases">
        <authorList>
            <person name="Jaros S."/>
            <person name="Januszkiewicz K."/>
            <person name="Wedrychowicz H."/>
        </authorList>
    </citation>
    <scope>NUCLEOTIDE SEQUENCE [LARGE SCALE GENOMIC DNA]</scope>
    <source>
        <strain evidence="2 4">DSM 784</strain>
    </source>
</reference>
<accession>A0A1K1QKC5</accession>
<proteinExistence type="predicted"/>
<organism evidence="2 4">
    <name type="scientific">Chitinophaga sancti</name>
    <dbReference type="NCBI Taxonomy" id="1004"/>
    <lineage>
        <taxon>Bacteria</taxon>
        <taxon>Pseudomonadati</taxon>
        <taxon>Bacteroidota</taxon>
        <taxon>Chitinophagia</taxon>
        <taxon>Chitinophagales</taxon>
        <taxon>Chitinophagaceae</taxon>
        <taxon>Chitinophaga</taxon>
    </lineage>
</organism>
<evidence type="ECO:0000313" key="5">
    <source>
        <dbReference type="Proteomes" id="UP001326715"/>
    </source>
</evidence>
<gene>
    <name evidence="2" type="ORF">SAMN05661012_02870</name>
    <name evidence="3" type="ORF">SR876_30245</name>
</gene>
<evidence type="ECO:0000256" key="1">
    <source>
        <dbReference type="SAM" id="SignalP"/>
    </source>
</evidence>
<sequence length="190" mass="22037">MKTCLLAIAVLFLSLMTQAQDVVKLFHDDTMVDSVIYSNKITTIVINKVDLVNYFKTMDSILFSNCYDPKSFRNIQFAHLTNQDVENHFKAAKAWLYDSTHTEYNFNADKFTLFWTQGEGILLPYIEDMMSQLLVDGRLAVVENATKIRVPQYSIFYEYIGGGEYKIYKLPNGKIIFRESNFYLEQLAKS</sequence>
<dbReference type="RefSeq" id="WP_072361220.1">
    <property type="nucleotide sequence ID" value="NZ_CBHWAX010000045.1"/>
</dbReference>
<keyword evidence="5" id="KW-1185">Reference proteome</keyword>
<reference evidence="3 5" key="2">
    <citation type="submission" date="2023-11" db="EMBL/GenBank/DDBJ databases">
        <title>MicrobeMod: A computational toolkit for identifying prokaryotic methylation and restriction-modification with nanopore sequencing.</title>
        <authorList>
            <person name="Crits-Christoph A."/>
            <person name="Kang S.C."/>
            <person name="Lee H."/>
            <person name="Ostrov N."/>
        </authorList>
    </citation>
    <scope>NUCLEOTIDE SEQUENCE [LARGE SCALE GENOMIC DNA]</scope>
    <source>
        <strain evidence="3 5">ATCC 23090</strain>
    </source>
</reference>
<evidence type="ECO:0008006" key="6">
    <source>
        <dbReference type="Google" id="ProtNLM"/>
    </source>
</evidence>
<dbReference type="AlphaFoldDB" id="A0A1K1QKC5"/>
<dbReference type="Proteomes" id="UP001326715">
    <property type="component" value="Chromosome"/>
</dbReference>
<evidence type="ECO:0000313" key="2">
    <source>
        <dbReference type="EMBL" id="SFW60392.1"/>
    </source>
</evidence>
<dbReference type="OrthoDB" id="659560at2"/>
<name>A0A1K1QKC5_9BACT</name>
<dbReference type="EMBL" id="CP140154">
    <property type="protein sequence ID" value="WQG89213.1"/>
    <property type="molecule type" value="Genomic_DNA"/>
</dbReference>
<evidence type="ECO:0000313" key="3">
    <source>
        <dbReference type="EMBL" id="WQG89213.1"/>
    </source>
</evidence>
<keyword evidence="1" id="KW-0732">Signal</keyword>
<dbReference type="Proteomes" id="UP000183788">
    <property type="component" value="Unassembled WGS sequence"/>
</dbReference>
<feature type="signal peptide" evidence="1">
    <location>
        <begin position="1"/>
        <end position="19"/>
    </location>
</feature>
<feature type="chain" id="PRO_5012227772" description="GLPGLI family protein" evidence="1">
    <location>
        <begin position="20"/>
        <end position="190"/>
    </location>
</feature>
<evidence type="ECO:0000313" key="4">
    <source>
        <dbReference type="Proteomes" id="UP000183788"/>
    </source>
</evidence>
<dbReference type="EMBL" id="FPIZ01000008">
    <property type="protein sequence ID" value="SFW60392.1"/>
    <property type="molecule type" value="Genomic_DNA"/>
</dbReference>
<protein>
    <recommendedName>
        <fullName evidence="6">GLPGLI family protein</fullName>
    </recommendedName>
</protein>